<dbReference type="AlphaFoldDB" id="A0A0E3LQF1"/>
<gene>
    <name evidence="2" type="ORF">MSBR2_1645</name>
</gene>
<dbReference type="InterPro" id="IPR002881">
    <property type="entry name" value="DUF58"/>
</dbReference>
<dbReference type="RefSeq" id="WP_048119687.1">
    <property type="nucleotide sequence ID" value="NZ_CP009530.1"/>
</dbReference>
<dbReference type="KEGG" id="mbar:MSBR2_1645"/>
<protein>
    <recommendedName>
        <fullName evidence="1">VWFA domain-containing protein</fullName>
    </recommendedName>
</protein>
<proteinExistence type="predicted"/>
<dbReference type="CDD" id="cd00198">
    <property type="entry name" value="vWFA"/>
    <property type="match status" value="1"/>
</dbReference>
<name>A0A0E3LQF1_METBA</name>
<dbReference type="InterPro" id="IPR002035">
    <property type="entry name" value="VWF_A"/>
</dbReference>
<dbReference type="EMBL" id="CP009530">
    <property type="protein sequence ID" value="AKB58161.1"/>
    <property type="molecule type" value="Genomic_DNA"/>
</dbReference>
<sequence>MTRTKQNIETDFFRQLDRFTFSVRKRVSTVYAGNRPSTRSGHGIDTIGFREYDLNDSLKDIDWKAYARTEKLYVRQFEEEKTLTTHILLDASKSMNYPEKGTSKFEYAAMLAAGYAYMVTKYNDRFAISTFAQEVDIHKPSRGRKNLLRAIDRLTELELSGSTSIGEAVIKYSREIKSRSLVILISDFLQEPEAIETAVSRLSDHDLILIQVLDPTEKVLPIQGNSKLIDLETGEEVRTYVSEKFKERYLKKLDDHSARIKKACMKTGAEFYTFTTDTPIFDAFYYTIRRRRR</sequence>
<dbReference type="Proteomes" id="UP000033079">
    <property type="component" value="Chromosome"/>
</dbReference>
<feature type="domain" description="VWFA" evidence="1">
    <location>
        <begin position="84"/>
        <end position="260"/>
    </location>
</feature>
<dbReference type="Pfam" id="PF01882">
    <property type="entry name" value="DUF58"/>
    <property type="match status" value="1"/>
</dbReference>
<dbReference type="SUPFAM" id="SSF53300">
    <property type="entry name" value="vWA-like"/>
    <property type="match status" value="1"/>
</dbReference>
<organism evidence="2 3">
    <name type="scientific">Methanosarcina barkeri 227</name>
    <dbReference type="NCBI Taxonomy" id="1434106"/>
    <lineage>
        <taxon>Archaea</taxon>
        <taxon>Methanobacteriati</taxon>
        <taxon>Methanobacteriota</taxon>
        <taxon>Stenosarchaea group</taxon>
        <taxon>Methanomicrobia</taxon>
        <taxon>Methanosarcinales</taxon>
        <taxon>Methanosarcinaceae</taxon>
        <taxon>Methanosarcina</taxon>
    </lineage>
</organism>
<reference evidence="2 3" key="1">
    <citation type="submission" date="2014-07" db="EMBL/GenBank/DDBJ databases">
        <title>Methanogenic archaea and the global carbon cycle.</title>
        <authorList>
            <person name="Henriksen J.R."/>
            <person name="Luke J."/>
            <person name="Reinhart S."/>
            <person name="Benedict M.N."/>
            <person name="Youngblut N.D."/>
            <person name="Metcalf M.E."/>
            <person name="Whitaker R.J."/>
            <person name="Metcalf W.W."/>
        </authorList>
    </citation>
    <scope>NUCLEOTIDE SEQUENCE [LARGE SCALE GENOMIC DNA]</scope>
    <source>
        <strain evidence="2 3">227</strain>
    </source>
</reference>
<evidence type="ECO:0000259" key="1">
    <source>
        <dbReference type="PROSITE" id="PS50234"/>
    </source>
</evidence>
<evidence type="ECO:0000313" key="3">
    <source>
        <dbReference type="Proteomes" id="UP000033079"/>
    </source>
</evidence>
<dbReference type="PANTHER" id="PTHR33608:SF6">
    <property type="entry name" value="BLL2464 PROTEIN"/>
    <property type="match status" value="1"/>
</dbReference>
<dbReference type="PROSITE" id="PS50234">
    <property type="entry name" value="VWFA"/>
    <property type="match status" value="1"/>
</dbReference>
<dbReference type="Gene3D" id="3.40.50.410">
    <property type="entry name" value="von Willebrand factor, type A domain"/>
    <property type="match status" value="1"/>
</dbReference>
<dbReference type="PATRIC" id="fig|1434106.5.peg.2118"/>
<dbReference type="GeneID" id="24843938"/>
<dbReference type="HOGENOM" id="CLU_054927_3_1_2"/>
<accession>A0A0E3LQF1</accession>
<dbReference type="InterPro" id="IPR036465">
    <property type="entry name" value="vWFA_dom_sf"/>
</dbReference>
<evidence type="ECO:0000313" key="2">
    <source>
        <dbReference type="EMBL" id="AKB58161.1"/>
    </source>
</evidence>
<dbReference type="PANTHER" id="PTHR33608">
    <property type="entry name" value="BLL2464 PROTEIN"/>
    <property type="match status" value="1"/>
</dbReference>